<dbReference type="PANTHER" id="PTHR30472:SF67">
    <property type="entry name" value="PERMEASE OF ABC TRANSPORTER-RELATED"/>
    <property type="match status" value="1"/>
</dbReference>
<dbReference type="SUPFAM" id="SSF81345">
    <property type="entry name" value="ABC transporter involved in vitamin B12 uptake, BtuC"/>
    <property type="match status" value="1"/>
</dbReference>
<evidence type="ECO:0000256" key="6">
    <source>
        <dbReference type="ARBA" id="ARBA00022989"/>
    </source>
</evidence>
<dbReference type="eggNOG" id="COG0609">
    <property type="taxonomic scope" value="Bacteria"/>
</dbReference>
<dbReference type="Gene3D" id="1.10.3470.10">
    <property type="entry name" value="ABC transporter involved in vitamin B12 uptake, BtuC"/>
    <property type="match status" value="1"/>
</dbReference>
<dbReference type="FunFam" id="1.10.3470.10:FF:000001">
    <property type="entry name" value="Vitamin B12 ABC transporter permease BtuC"/>
    <property type="match status" value="1"/>
</dbReference>
<reference evidence="9 10" key="1">
    <citation type="journal article" date="2014" name="BMC Genomics">
        <title>Complete genome sequence of producer of the glycopeptide antibiotic Aculeximycin Kutzneria albida DSM 43870T, a representative of minor genus of Pseudonocardiaceae.</title>
        <authorList>
            <person name="Rebets Y."/>
            <person name="Tokovenko B."/>
            <person name="Lushchyk I."/>
            <person name="Ruckert C."/>
            <person name="Zaburannyi N."/>
            <person name="Bechthold A."/>
            <person name="Kalinowski J."/>
            <person name="Luzhetskyy A."/>
        </authorList>
    </citation>
    <scope>NUCLEOTIDE SEQUENCE [LARGE SCALE GENOMIC DNA]</scope>
    <source>
        <strain evidence="9">DSM 43870</strain>
    </source>
</reference>
<feature type="transmembrane region" description="Helical" evidence="8">
    <location>
        <begin position="295"/>
        <end position="317"/>
    </location>
</feature>
<evidence type="ECO:0000313" key="9">
    <source>
        <dbReference type="EMBL" id="AHH94737.1"/>
    </source>
</evidence>
<evidence type="ECO:0000256" key="7">
    <source>
        <dbReference type="ARBA" id="ARBA00023136"/>
    </source>
</evidence>
<dbReference type="EMBL" id="CP007155">
    <property type="protein sequence ID" value="AHH94737.1"/>
    <property type="molecule type" value="Genomic_DNA"/>
</dbReference>
<dbReference type="HOGENOM" id="CLU_013016_0_1_11"/>
<feature type="transmembrane region" description="Helical" evidence="8">
    <location>
        <begin position="214"/>
        <end position="235"/>
    </location>
</feature>
<comment type="similarity">
    <text evidence="2">Belongs to the binding-protein-dependent transport system permease family. FecCD subfamily.</text>
</comment>
<evidence type="ECO:0000256" key="5">
    <source>
        <dbReference type="ARBA" id="ARBA00022692"/>
    </source>
</evidence>
<comment type="subcellular location">
    <subcellularLocation>
        <location evidence="1">Cell membrane</location>
        <topology evidence="1">Multi-pass membrane protein</topology>
    </subcellularLocation>
</comment>
<dbReference type="OrthoDB" id="9782305at2"/>
<dbReference type="Proteomes" id="UP000019225">
    <property type="component" value="Chromosome"/>
</dbReference>
<dbReference type="STRING" id="1449976.KALB_1364"/>
<evidence type="ECO:0000256" key="4">
    <source>
        <dbReference type="ARBA" id="ARBA00022475"/>
    </source>
</evidence>
<feature type="transmembrane region" description="Helical" evidence="8">
    <location>
        <begin position="76"/>
        <end position="96"/>
    </location>
</feature>
<dbReference type="InterPro" id="IPR000522">
    <property type="entry name" value="ABC_transptr_permease_BtuC"/>
</dbReference>
<dbReference type="GO" id="GO:0005886">
    <property type="term" value="C:plasma membrane"/>
    <property type="evidence" value="ECO:0007669"/>
    <property type="project" value="UniProtKB-SubCell"/>
</dbReference>
<dbReference type="Pfam" id="PF01032">
    <property type="entry name" value="FecCD"/>
    <property type="match status" value="1"/>
</dbReference>
<evidence type="ECO:0000256" key="8">
    <source>
        <dbReference type="SAM" id="Phobius"/>
    </source>
</evidence>
<dbReference type="InterPro" id="IPR037294">
    <property type="entry name" value="ABC_BtuC-like"/>
</dbReference>
<proteinExistence type="inferred from homology"/>
<evidence type="ECO:0000313" key="10">
    <source>
        <dbReference type="Proteomes" id="UP000019225"/>
    </source>
</evidence>
<dbReference type="GO" id="GO:0022857">
    <property type="term" value="F:transmembrane transporter activity"/>
    <property type="evidence" value="ECO:0007669"/>
    <property type="project" value="InterPro"/>
</dbReference>
<keyword evidence="7 8" id="KW-0472">Membrane</keyword>
<keyword evidence="6 8" id="KW-1133">Transmembrane helix</keyword>
<evidence type="ECO:0000256" key="1">
    <source>
        <dbReference type="ARBA" id="ARBA00004651"/>
    </source>
</evidence>
<keyword evidence="10" id="KW-1185">Reference proteome</keyword>
<feature type="transmembrane region" description="Helical" evidence="8">
    <location>
        <begin position="323"/>
        <end position="341"/>
    </location>
</feature>
<name>W5W1M9_9PSEU</name>
<evidence type="ECO:0000256" key="2">
    <source>
        <dbReference type="ARBA" id="ARBA00007935"/>
    </source>
</evidence>
<gene>
    <name evidence="9" type="ORF">KALB_1364</name>
</gene>
<feature type="transmembrane region" description="Helical" evidence="8">
    <location>
        <begin position="131"/>
        <end position="151"/>
    </location>
</feature>
<keyword evidence="3" id="KW-0813">Transport</keyword>
<dbReference type="PANTHER" id="PTHR30472">
    <property type="entry name" value="FERRIC ENTEROBACTIN TRANSPORT SYSTEM PERMEASE PROTEIN"/>
    <property type="match status" value="1"/>
</dbReference>
<feature type="transmembrane region" description="Helical" evidence="8">
    <location>
        <begin position="255"/>
        <end position="283"/>
    </location>
</feature>
<dbReference type="AlphaFoldDB" id="W5W1M9"/>
<dbReference type="CDD" id="cd06550">
    <property type="entry name" value="TM_ABC_iron-siderophores_like"/>
    <property type="match status" value="1"/>
</dbReference>
<keyword evidence="4" id="KW-1003">Cell membrane</keyword>
<dbReference type="PATRIC" id="fig|1449976.3.peg.1370"/>
<organism evidence="9 10">
    <name type="scientific">Kutzneria albida DSM 43870</name>
    <dbReference type="NCBI Taxonomy" id="1449976"/>
    <lineage>
        <taxon>Bacteria</taxon>
        <taxon>Bacillati</taxon>
        <taxon>Actinomycetota</taxon>
        <taxon>Actinomycetes</taxon>
        <taxon>Pseudonocardiales</taxon>
        <taxon>Pseudonocardiaceae</taxon>
        <taxon>Kutzneria</taxon>
    </lineage>
</organism>
<dbReference type="KEGG" id="kal:KALB_1364"/>
<accession>W5W1M9</accession>
<keyword evidence="5 8" id="KW-0812">Transmembrane</keyword>
<evidence type="ECO:0000256" key="3">
    <source>
        <dbReference type="ARBA" id="ARBA00022448"/>
    </source>
</evidence>
<protein>
    <submittedName>
        <fullName evidence="9">Abc transporter permease protein</fullName>
    </submittedName>
</protein>
<feature type="transmembrane region" description="Helical" evidence="8">
    <location>
        <begin position="103"/>
        <end position="125"/>
    </location>
</feature>
<feature type="transmembrane region" description="Helical" evidence="8">
    <location>
        <begin position="163"/>
        <end position="184"/>
    </location>
</feature>
<dbReference type="GO" id="GO:0033214">
    <property type="term" value="P:siderophore-iron import into cell"/>
    <property type="evidence" value="ECO:0007669"/>
    <property type="project" value="TreeGrafter"/>
</dbReference>
<sequence>MPAARSSAPFAPRARFTFLLIAMASLLLVTLLFGVALGPVSLSVGEVFSVLASHATHGVTQPGDAIVWQVRAPRVLLGAVAGACLAATGVAVQALVRNALADPFLLGVSSGASVGASSVLLFGALAWLGSWALTAGAFLGGLAAMLAVFALARTGGRLPALRLVLSGTAMAYVFSAMTSLLIYLAPNAEGARTAIFWLLGSLGGASWQNLLIPAIAAVLGLGYLAVQAKALDALAMGDEAAGTLGVDVRAVRTGLYLVTALVTGAVVAAAGAIGFVGLMLPHLVRLLVGAGHRRVLPASALLGALFLVWTDVAARMVVAPEELPLGVITAVFGGPVFLFLLRRRSYAFGGVAS</sequence>